<evidence type="ECO:0000313" key="1">
    <source>
        <dbReference type="EMBL" id="GEN30206.1"/>
    </source>
</evidence>
<dbReference type="EMBL" id="BJXW01000007">
    <property type="protein sequence ID" value="GEN30206.1"/>
    <property type="molecule type" value="Genomic_DNA"/>
</dbReference>
<organism evidence="1 2">
    <name type="scientific">Cerasibacillus quisquiliarum</name>
    <dbReference type="NCBI Taxonomy" id="227865"/>
    <lineage>
        <taxon>Bacteria</taxon>
        <taxon>Bacillati</taxon>
        <taxon>Bacillota</taxon>
        <taxon>Bacilli</taxon>
        <taxon>Bacillales</taxon>
        <taxon>Bacillaceae</taxon>
        <taxon>Cerasibacillus</taxon>
    </lineage>
</organism>
<proteinExistence type="predicted"/>
<accession>A0A511UUC4</accession>
<comment type="caution">
    <text evidence="1">The sequence shown here is derived from an EMBL/GenBank/DDBJ whole genome shotgun (WGS) entry which is preliminary data.</text>
</comment>
<sequence>MNYFNSEAIYTKSMLQKFVDPFEIYRNKYYKKARNKTISRSKLRRNIKHLFNIYTLFNTRANNLDLGR</sequence>
<evidence type="ECO:0000313" key="2">
    <source>
        <dbReference type="Proteomes" id="UP000321491"/>
    </source>
</evidence>
<dbReference type="Proteomes" id="UP000321491">
    <property type="component" value="Unassembled WGS sequence"/>
</dbReference>
<protein>
    <submittedName>
        <fullName evidence="1">Uncharacterized protein</fullName>
    </submittedName>
</protein>
<keyword evidence="2" id="KW-1185">Reference proteome</keyword>
<reference evidence="1 2" key="1">
    <citation type="submission" date="2019-07" db="EMBL/GenBank/DDBJ databases">
        <title>Whole genome shotgun sequence of Cerasibacillus quisquiliarum NBRC 102429.</title>
        <authorList>
            <person name="Hosoyama A."/>
            <person name="Uohara A."/>
            <person name="Ohji S."/>
            <person name="Ichikawa N."/>
        </authorList>
    </citation>
    <scope>NUCLEOTIDE SEQUENCE [LARGE SCALE GENOMIC DNA]</scope>
    <source>
        <strain evidence="1 2">NBRC 102429</strain>
    </source>
</reference>
<dbReference type="AlphaFoldDB" id="A0A511UUC4"/>
<name>A0A511UUC4_9BACI</name>
<gene>
    <name evidence="1" type="ORF">CQU01_04440</name>
</gene>